<reference evidence="2" key="1">
    <citation type="submission" date="2020-08" db="EMBL/GenBank/DDBJ databases">
        <title>Genomic Encyclopedia of Type Strains, Phase IV (KMG-IV): sequencing the most valuable type-strain genomes for metagenomic binning, comparative biology and taxonomic classification.</title>
        <authorList>
            <person name="Goeker M."/>
        </authorList>
    </citation>
    <scope>NUCLEOTIDE SEQUENCE [LARGE SCALE GENOMIC DNA]</scope>
    <source>
        <strain evidence="2">DSM 105720</strain>
    </source>
</reference>
<sequence>MNRAENEDREVGKEARGEEAKPMETRLKRDLTRSKVGITRMKV</sequence>
<accession>A0A840CYJ4</accession>
<comment type="caution">
    <text evidence="2">The sequence shown here is derived from an EMBL/GenBank/DDBJ whole genome shotgun (WGS) entry which is preliminary data.</text>
</comment>
<keyword evidence="3" id="KW-1185">Reference proteome</keyword>
<evidence type="ECO:0000313" key="2">
    <source>
        <dbReference type="EMBL" id="MBB4043931.1"/>
    </source>
</evidence>
<evidence type="ECO:0000256" key="1">
    <source>
        <dbReference type="SAM" id="MobiDB-lite"/>
    </source>
</evidence>
<name>A0A840CYJ4_9BACE</name>
<organism evidence="2 3">
    <name type="scientific">Bacteroides reticulotermitis</name>
    <dbReference type="NCBI Taxonomy" id="1133319"/>
    <lineage>
        <taxon>Bacteria</taxon>
        <taxon>Pseudomonadati</taxon>
        <taxon>Bacteroidota</taxon>
        <taxon>Bacteroidia</taxon>
        <taxon>Bacteroidales</taxon>
        <taxon>Bacteroidaceae</taxon>
        <taxon>Bacteroides</taxon>
    </lineage>
</organism>
<dbReference type="EMBL" id="JACIER010000005">
    <property type="protein sequence ID" value="MBB4043931.1"/>
    <property type="molecule type" value="Genomic_DNA"/>
</dbReference>
<dbReference type="AlphaFoldDB" id="A0A840CYJ4"/>
<feature type="region of interest" description="Disordered" evidence="1">
    <location>
        <begin position="1"/>
        <end position="43"/>
    </location>
</feature>
<protein>
    <submittedName>
        <fullName evidence="2">Uncharacterized protein</fullName>
    </submittedName>
</protein>
<proteinExistence type="predicted"/>
<evidence type="ECO:0000313" key="3">
    <source>
        <dbReference type="Proteomes" id="UP000560658"/>
    </source>
</evidence>
<feature type="compositionally biased region" description="Basic and acidic residues" evidence="1">
    <location>
        <begin position="1"/>
        <end position="33"/>
    </location>
</feature>
<gene>
    <name evidence="2" type="ORF">GGR06_001717</name>
</gene>
<dbReference type="Proteomes" id="UP000560658">
    <property type="component" value="Unassembled WGS sequence"/>
</dbReference>